<dbReference type="GO" id="GO:0032259">
    <property type="term" value="P:methylation"/>
    <property type="evidence" value="ECO:0007669"/>
    <property type="project" value="UniProtKB-KW"/>
</dbReference>
<dbReference type="InterPro" id="IPR002941">
    <property type="entry name" value="DNA_methylase_N4/N6"/>
</dbReference>
<dbReference type="InterPro" id="IPR002295">
    <property type="entry name" value="N4/N6-MTase_EcoPI_Mod-like"/>
</dbReference>
<comment type="caution">
    <text evidence="5">The sequence shown here is derived from an EMBL/GenBank/DDBJ whole genome shotgun (WGS) entry which is preliminary data.</text>
</comment>
<protein>
    <submittedName>
        <fullName evidence="5">Modification methylase MboII</fullName>
        <ecNumber evidence="5">2.1.1.72</ecNumber>
    </submittedName>
</protein>
<dbReference type="PRINTS" id="PR00506">
    <property type="entry name" value="D21N6MTFRASE"/>
</dbReference>
<feature type="domain" description="DNA methylase N-4/N-6" evidence="4">
    <location>
        <begin position="108"/>
        <end position="348"/>
    </location>
</feature>
<dbReference type="InterPro" id="IPR029063">
    <property type="entry name" value="SAM-dependent_MTases_sf"/>
</dbReference>
<sequence length="649" mass="75723">MRKLSDQEIERILTLLREGKPLPESYKADLFETRKEYELTYAEKSREEDILSDTLAVPLQKFKTFRNGGHSNDWTNTLIFGDNLQVLKTLLEMKKNGELKNADGTPGVRLVYIDPPFATRQEFRGSQDQKAYQDKIVGARFLEFLRKRLVFLRELLSEDGSIYVHLDEKKGHYIKTLLDEVFGEQYFQREIVWDTRVLSGFKTQAENWIRGHDVLLFYSKTNNFIFNKLTVEHRQEYIDRFNKVDKEGRKYFDGRGGRRYLDEVMEKGKAIGDVWDDIMSFQQIPTSTEKMGYPTQKPEALLNRIIKASSNPGDLVLDCFAGSGTTLAVTEKLGRRWIGVDCGKLAIYTMQKRLLNIADSKDLENPKKKYGKPCKPFTIYNAGLYDYGMIKALPWEQYREFALKLFQCRNEKHEISKIELDGYLGADSVMVFNYQKHQDAVLDRNFIDDLHKYLGDRIGVRFFIIAPAASVQFLEDYIEKGRTRYFILRIPYSIIEEIHNRGFIKIKQPVSETDVNDTVDAVGFDFIQTPQVECQYFTDDKKGQLELGKGGRECVIEIERFESRIISRKPLDFKNLETLSMVMLDYDFNGEVFDLDEVFYAENLKKDSYKVRFAKGKIKSKIMIIYVDIFGNEKREVKVISDFKNKARE</sequence>
<dbReference type="SUPFAM" id="SSF53335">
    <property type="entry name" value="S-adenosyl-L-methionine-dependent methyltransferases"/>
    <property type="match status" value="1"/>
</dbReference>
<evidence type="ECO:0000256" key="3">
    <source>
        <dbReference type="ARBA" id="ARBA00022691"/>
    </source>
</evidence>
<keyword evidence="3" id="KW-0949">S-adenosyl-L-methionine</keyword>
<evidence type="ECO:0000259" key="4">
    <source>
        <dbReference type="Pfam" id="PF01555"/>
    </source>
</evidence>
<gene>
    <name evidence="5" type="primary">mboIIM</name>
    <name evidence="5" type="ORF">BWY73_00086</name>
</gene>
<keyword evidence="2 5" id="KW-0808">Transferase</keyword>
<dbReference type="GO" id="GO:0008170">
    <property type="term" value="F:N-methyltransferase activity"/>
    <property type="evidence" value="ECO:0007669"/>
    <property type="project" value="InterPro"/>
</dbReference>
<reference evidence="5" key="1">
    <citation type="submission" date="2017-02" db="EMBL/GenBank/DDBJ databases">
        <title>Delving into the versatile metabolic prowess of the omnipresent phylum Bacteroidetes.</title>
        <authorList>
            <person name="Nobu M.K."/>
            <person name="Mei R."/>
            <person name="Narihiro T."/>
            <person name="Kuroda K."/>
            <person name="Liu W.-T."/>
        </authorList>
    </citation>
    <scope>NUCLEOTIDE SEQUENCE</scope>
    <source>
        <strain evidence="5">ADurb.Bin417</strain>
    </source>
</reference>
<name>A0A1V5ML90_UNCT6</name>
<dbReference type="EMBL" id="MWAK01000005">
    <property type="protein sequence ID" value="OPZ93842.1"/>
    <property type="molecule type" value="Genomic_DNA"/>
</dbReference>
<evidence type="ECO:0000313" key="5">
    <source>
        <dbReference type="EMBL" id="OPZ93842.1"/>
    </source>
</evidence>
<proteinExistence type="predicted"/>
<dbReference type="GO" id="GO:0009007">
    <property type="term" value="F:site-specific DNA-methyltransferase (adenine-specific) activity"/>
    <property type="evidence" value="ECO:0007669"/>
    <property type="project" value="UniProtKB-EC"/>
</dbReference>
<keyword evidence="1 5" id="KW-0489">Methyltransferase</keyword>
<dbReference type="Pfam" id="PF01555">
    <property type="entry name" value="N6_N4_Mtase"/>
    <property type="match status" value="1"/>
</dbReference>
<dbReference type="AlphaFoldDB" id="A0A1V5ML90"/>
<dbReference type="Gene3D" id="3.40.50.150">
    <property type="entry name" value="Vaccinia Virus protein VP39"/>
    <property type="match status" value="1"/>
</dbReference>
<organism evidence="5">
    <name type="scientific">candidate division TA06 bacterium ADurb.Bin417</name>
    <dbReference type="NCBI Taxonomy" id="1852828"/>
    <lineage>
        <taxon>Bacteria</taxon>
        <taxon>Bacteria division TA06</taxon>
    </lineage>
</organism>
<evidence type="ECO:0000256" key="1">
    <source>
        <dbReference type="ARBA" id="ARBA00022603"/>
    </source>
</evidence>
<dbReference type="PANTHER" id="PTHR13370">
    <property type="entry name" value="RNA METHYLASE-RELATED"/>
    <property type="match status" value="1"/>
</dbReference>
<dbReference type="GO" id="GO:0003677">
    <property type="term" value="F:DNA binding"/>
    <property type="evidence" value="ECO:0007669"/>
    <property type="project" value="InterPro"/>
</dbReference>
<evidence type="ECO:0000256" key="2">
    <source>
        <dbReference type="ARBA" id="ARBA00022679"/>
    </source>
</evidence>
<dbReference type="PANTHER" id="PTHR13370:SF24">
    <property type="entry name" value="TYPE III RESTRICTION-MODIFICATION ENZYME STYLTI MOD SUBUNIT"/>
    <property type="match status" value="1"/>
</dbReference>
<dbReference type="Proteomes" id="UP000485484">
    <property type="component" value="Unassembled WGS sequence"/>
</dbReference>
<accession>A0A1V5ML90</accession>
<dbReference type="GO" id="GO:0005737">
    <property type="term" value="C:cytoplasm"/>
    <property type="evidence" value="ECO:0007669"/>
    <property type="project" value="TreeGrafter"/>
</dbReference>
<dbReference type="EC" id="2.1.1.72" evidence="5"/>